<dbReference type="PANTHER" id="PTHR22880">
    <property type="entry name" value="FALZ-RELATED BROMODOMAIN-CONTAINING PROTEINS"/>
    <property type="match status" value="1"/>
</dbReference>
<feature type="compositionally biased region" description="Polar residues" evidence="4">
    <location>
        <begin position="179"/>
        <end position="188"/>
    </location>
</feature>
<proteinExistence type="predicted"/>
<dbReference type="GO" id="GO:0006355">
    <property type="term" value="P:regulation of DNA-templated transcription"/>
    <property type="evidence" value="ECO:0007669"/>
    <property type="project" value="TreeGrafter"/>
</dbReference>
<feature type="region of interest" description="Disordered" evidence="4">
    <location>
        <begin position="635"/>
        <end position="701"/>
    </location>
</feature>
<evidence type="ECO:0000256" key="1">
    <source>
        <dbReference type="ARBA" id="ARBA00022737"/>
    </source>
</evidence>
<name>A0A819Q287_9BILA</name>
<dbReference type="Proteomes" id="UP000663842">
    <property type="component" value="Unassembled WGS sequence"/>
</dbReference>
<dbReference type="CDD" id="cd05497">
    <property type="entry name" value="Bromo_Brdt_I_like"/>
    <property type="match status" value="1"/>
</dbReference>
<dbReference type="GO" id="GO:0005634">
    <property type="term" value="C:nucleus"/>
    <property type="evidence" value="ECO:0007669"/>
    <property type="project" value="TreeGrafter"/>
</dbReference>
<dbReference type="FunFam" id="1.20.920.10:FF:000002">
    <property type="entry name" value="Bromodomain-containing protein 4"/>
    <property type="match status" value="1"/>
</dbReference>
<dbReference type="InterPro" id="IPR036427">
    <property type="entry name" value="Bromodomain-like_sf"/>
</dbReference>
<keyword evidence="2 3" id="KW-0103">Bromodomain</keyword>
<protein>
    <recommendedName>
        <fullName evidence="9">Bromodomain-containing protein</fullName>
    </recommendedName>
</protein>
<dbReference type="InterPro" id="IPR001487">
    <property type="entry name" value="Bromodomain"/>
</dbReference>
<dbReference type="InterPro" id="IPR027353">
    <property type="entry name" value="NET_dom"/>
</dbReference>
<dbReference type="GO" id="GO:0000785">
    <property type="term" value="C:chromatin"/>
    <property type="evidence" value="ECO:0007669"/>
    <property type="project" value="TreeGrafter"/>
</dbReference>
<keyword evidence="1" id="KW-0677">Repeat</keyword>
<evidence type="ECO:0000313" key="7">
    <source>
        <dbReference type="EMBL" id="CAF4023317.1"/>
    </source>
</evidence>
<dbReference type="SMART" id="SM00297">
    <property type="entry name" value="BROMO"/>
    <property type="match status" value="2"/>
</dbReference>
<dbReference type="Gene3D" id="1.20.1270.220">
    <property type="match status" value="1"/>
</dbReference>
<comment type="caution">
    <text evidence="7">The sequence shown here is derived from an EMBL/GenBank/DDBJ whole genome shotgun (WGS) entry which is preliminary data.</text>
</comment>
<dbReference type="InterPro" id="IPR050935">
    <property type="entry name" value="Bromo_chromatin_reader"/>
</dbReference>
<feature type="compositionally biased region" description="Low complexity" evidence="4">
    <location>
        <begin position="476"/>
        <end position="485"/>
    </location>
</feature>
<dbReference type="PANTHER" id="PTHR22880:SF225">
    <property type="entry name" value="BROMODOMAIN-CONTAINING PROTEIN BET-1-RELATED"/>
    <property type="match status" value="1"/>
</dbReference>
<gene>
    <name evidence="7" type="ORF">UXM345_LOCUS17510</name>
</gene>
<dbReference type="InterPro" id="IPR018359">
    <property type="entry name" value="Bromodomain_CS"/>
</dbReference>
<accession>A0A819Q287</accession>
<dbReference type="GO" id="GO:0006338">
    <property type="term" value="P:chromatin remodeling"/>
    <property type="evidence" value="ECO:0007669"/>
    <property type="project" value="TreeGrafter"/>
</dbReference>
<organism evidence="7 8">
    <name type="scientific">Rotaria magnacalcarata</name>
    <dbReference type="NCBI Taxonomy" id="392030"/>
    <lineage>
        <taxon>Eukaryota</taxon>
        <taxon>Metazoa</taxon>
        <taxon>Spiralia</taxon>
        <taxon>Gnathifera</taxon>
        <taxon>Rotifera</taxon>
        <taxon>Eurotatoria</taxon>
        <taxon>Bdelloidea</taxon>
        <taxon>Philodinida</taxon>
        <taxon>Philodinidae</taxon>
        <taxon>Rotaria</taxon>
    </lineage>
</organism>
<reference evidence="7" key="1">
    <citation type="submission" date="2021-02" db="EMBL/GenBank/DDBJ databases">
        <authorList>
            <person name="Nowell W R."/>
        </authorList>
    </citation>
    <scope>NUCLEOTIDE SEQUENCE</scope>
</reference>
<dbReference type="InterPro" id="IPR043508">
    <property type="entry name" value="Bromo_Brdt_I"/>
</dbReference>
<feature type="region of interest" description="Disordered" evidence="4">
    <location>
        <begin position="531"/>
        <end position="570"/>
    </location>
</feature>
<feature type="compositionally biased region" description="Polar residues" evidence="4">
    <location>
        <begin position="428"/>
        <end position="447"/>
    </location>
</feature>
<feature type="domain" description="Bromo" evidence="5">
    <location>
        <begin position="335"/>
        <end position="407"/>
    </location>
</feature>
<evidence type="ECO:0000259" key="6">
    <source>
        <dbReference type="PROSITE" id="PS51525"/>
    </source>
</evidence>
<feature type="region of interest" description="Disordered" evidence="4">
    <location>
        <begin position="176"/>
        <end position="248"/>
    </location>
</feature>
<feature type="compositionally biased region" description="Low complexity" evidence="4">
    <location>
        <begin position="640"/>
        <end position="661"/>
    </location>
</feature>
<feature type="compositionally biased region" description="Basic residues" evidence="4">
    <location>
        <begin position="452"/>
        <end position="461"/>
    </location>
</feature>
<sequence length="780" mass="86799">EIVIHHLNCSFFSNLTIGFVRIQTTSTYPLKLPHVPAAKRGRQTNQLQYMSKVILKFLWKHEFSWPFQKPVNPIKLNIPNYHKIVRYPMDLGTVKKRLETNYYYSVKECITDINMMFSNCYLYNKPGEDVVVMGATLEKIFYEKLAEMPSDEIEIVPQASKPSASKTITEGNFAVAAPSPSTASEPINSPSPSPSARTVNNSLVNGTNVLSRNPTSTTTISNAITSPFSPLNNNLNHTDQNSQSMSPRLLGEQSSISFNPTSFSNLDPSITNLKRKNDLDDDSILKRTGGSIGAPKRTKYDTGFSNDPSTKRPKNRMTEQLKFCLHIVKDLLNKRNMAFVWPFAKPVDVKNLNLSDYYLIIKKPMDLGTVKRKLENREYANADEFATDVRLIFSNCYLYNGPQTDVVAMCKKVEQMFEDKFAKVPEESSTTHLEIDPSLSNIRNNGLTSSTARKRKRHSSKHNSSAGGHTSSIITSSDDGASSNDSSDEIDNSRENTLQQLYTLQEQVKVIGNTLAFLIQQTNDRLAFRHKRKIKRHRTKDGTSGSLPLTSTANESNRLPHLSPTHSSLISPNMFNTMQGTSMNPMPPTATRNPSSATTATKKGATSLANLLTSNNPINSNGTSQFNSTSLDPYSAVEISPTKPTKATKNTATKSNANKSAEPARRGPAPGTTGVKRTPKKNAAASASAMFDLQSEENSRPMAYDEKRQLSIDINNLPSEKLGPVVEIIYKREPSLRDSSRDEMEIDFEILKPSTLRELESYINLVMKRKPTKQLTTSAK</sequence>
<feature type="compositionally biased region" description="Polar residues" evidence="4">
    <location>
        <begin position="228"/>
        <end position="248"/>
    </location>
</feature>
<evidence type="ECO:0000313" key="8">
    <source>
        <dbReference type="Proteomes" id="UP000663842"/>
    </source>
</evidence>
<evidence type="ECO:0000256" key="4">
    <source>
        <dbReference type="SAM" id="MobiDB-lite"/>
    </source>
</evidence>
<dbReference type="PROSITE" id="PS00633">
    <property type="entry name" value="BROMODOMAIN_1"/>
    <property type="match status" value="2"/>
</dbReference>
<dbReference type="Gene3D" id="1.20.920.10">
    <property type="entry name" value="Bromodomain-like"/>
    <property type="match status" value="2"/>
</dbReference>
<dbReference type="PRINTS" id="PR00503">
    <property type="entry name" value="BROMODOMAIN"/>
</dbReference>
<dbReference type="PROSITE" id="PS51525">
    <property type="entry name" value="NET"/>
    <property type="match status" value="1"/>
</dbReference>
<feature type="compositionally biased region" description="Low complexity" evidence="4">
    <location>
        <begin position="213"/>
        <end position="227"/>
    </location>
</feature>
<dbReference type="SUPFAM" id="SSF47370">
    <property type="entry name" value="Bromodomain"/>
    <property type="match status" value="2"/>
</dbReference>
<evidence type="ECO:0000256" key="2">
    <source>
        <dbReference type="ARBA" id="ARBA00023117"/>
    </source>
</evidence>
<dbReference type="PROSITE" id="PS50014">
    <property type="entry name" value="BROMODOMAIN_2"/>
    <property type="match status" value="2"/>
</dbReference>
<evidence type="ECO:0000256" key="3">
    <source>
        <dbReference type="PROSITE-ProRule" id="PRU00035"/>
    </source>
</evidence>
<evidence type="ECO:0008006" key="9">
    <source>
        <dbReference type="Google" id="ProtNLM"/>
    </source>
</evidence>
<dbReference type="Pfam" id="PF17035">
    <property type="entry name" value="BET"/>
    <property type="match status" value="1"/>
</dbReference>
<dbReference type="InterPro" id="IPR038336">
    <property type="entry name" value="NET_sf"/>
</dbReference>
<feature type="domain" description="Bromo" evidence="5">
    <location>
        <begin position="59"/>
        <end position="131"/>
    </location>
</feature>
<feature type="compositionally biased region" description="Polar residues" evidence="4">
    <location>
        <begin position="542"/>
        <end position="557"/>
    </location>
</feature>
<feature type="region of interest" description="Disordered" evidence="4">
    <location>
        <begin position="428"/>
        <end position="491"/>
    </location>
</feature>
<dbReference type="Pfam" id="PF00439">
    <property type="entry name" value="Bromodomain"/>
    <property type="match status" value="2"/>
</dbReference>
<feature type="region of interest" description="Disordered" evidence="4">
    <location>
        <begin position="284"/>
        <end position="314"/>
    </location>
</feature>
<feature type="compositionally biased region" description="Polar residues" evidence="4">
    <location>
        <begin position="196"/>
        <end position="212"/>
    </location>
</feature>
<feature type="domain" description="NET" evidence="6">
    <location>
        <begin position="692"/>
        <end position="774"/>
    </location>
</feature>
<evidence type="ECO:0000259" key="5">
    <source>
        <dbReference type="PROSITE" id="PS50014"/>
    </source>
</evidence>
<dbReference type="EMBL" id="CAJOBF010002282">
    <property type="protein sequence ID" value="CAF4023317.1"/>
    <property type="molecule type" value="Genomic_DNA"/>
</dbReference>
<dbReference type="AlphaFoldDB" id="A0A819Q287"/>
<feature type="non-terminal residue" evidence="7">
    <location>
        <position position="1"/>
    </location>
</feature>
<dbReference type="FunFam" id="1.20.1270.220:FF:000001">
    <property type="entry name" value="bromodomain-containing protein 2 isoform X1"/>
    <property type="match status" value="1"/>
</dbReference>